<evidence type="ECO:0000259" key="7">
    <source>
        <dbReference type="PROSITE" id="PS50045"/>
    </source>
</evidence>
<dbReference type="PROSITE" id="PS00688">
    <property type="entry name" value="SIGMA54_INTERACT_3"/>
    <property type="match status" value="1"/>
</dbReference>
<dbReference type="Gene3D" id="3.40.50.2300">
    <property type="match status" value="1"/>
</dbReference>
<dbReference type="FunFam" id="3.40.50.300:FF:000006">
    <property type="entry name" value="DNA-binding transcriptional regulator NtrC"/>
    <property type="match status" value="1"/>
</dbReference>
<dbReference type="Pfam" id="PF00072">
    <property type="entry name" value="Response_reg"/>
    <property type="match status" value="1"/>
</dbReference>
<evidence type="ECO:0000256" key="1">
    <source>
        <dbReference type="ARBA" id="ARBA00022741"/>
    </source>
</evidence>
<gene>
    <name evidence="9" type="ORF">WQQ_20690</name>
</gene>
<evidence type="ECO:0000313" key="10">
    <source>
        <dbReference type="Proteomes" id="UP000003704"/>
    </source>
</evidence>
<organism evidence="9 10">
    <name type="scientific">Hydrocarboniphaga effusa AP103</name>
    <dbReference type="NCBI Taxonomy" id="1172194"/>
    <lineage>
        <taxon>Bacteria</taxon>
        <taxon>Pseudomonadati</taxon>
        <taxon>Pseudomonadota</taxon>
        <taxon>Gammaproteobacteria</taxon>
        <taxon>Nevskiales</taxon>
        <taxon>Nevskiaceae</taxon>
        <taxon>Hydrocarboniphaga</taxon>
    </lineage>
</organism>
<dbReference type="PROSITE" id="PS00675">
    <property type="entry name" value="SIGMA54_INTERACT_1"/>
    <property type="match status" value="1"/>
</dbReference>
<dbReference type="SMART" id="SM00448">
    <property type="entry name" value="REC"/>
    <property type="match status" value="1"/>
</dbReference>
<dbReference type="InterPro" id="IPR025944">
    <property type="entry name" value="Sigma_54_int_dom_CS"/>
</dbReference>
<feature type="modified residue" description="4-aspartylphosphate" evidence="6">
    <location>
        <position position="51"/>
    </location>
</feature>
<dbReference type="InterPro" id="IPR011006">
    <property type="entry name" value="CheY-like_superfamily"/>
</dbReference>
<dbReference type="InterPro" id="IPR025662">
    <property type="entry name" value="Sigma_54_int_dom_ATP-bd_1"/>
</dbReference>
<dbReference type="SMART" id="SM00382">
    <property type="entry name" value="AAA"/>
    <property type="match status" value="1"/>
</dbReference>
<dbReference type="STRING" id="1172194.WQQ_20690"/>
<evidence type="ECO:0000256" key="3">
    <source>
        <dbReference type="ARBA" id="ARBA00023015"/>
    </source>
</evidence>
<dbReference type="GO" id="GO:0006355">
    <property type="term" value="P:regulation of DNA-templated transcription"/>
    <property type="evidence" value="ECO:0007669"/>
    <property type="project" value="InterPro"/>
</dbReference>
<keyword evidence="5" id="KW-0804">Transcription</keyword>
<feature type="domain" description="Sigma-54 factor interaction" evidence="7">
    <location>
        <begin position="137"/>
        <end position="366"/>
    </location>
</feature>
<dbReference type="GO" id="GO:0005524">
    <property type="term" value="F:ATP binding"/>
    <property type="evidence" value="ECO:0007669"/>
    <property type="project" value="UniProtKB-KW"/>
</dbReference>
<dbReference type="GO" id="GO:0003677">
    <property type="term" value="F:DNA binding"/>
    <property type="evidence" value="ECO:0007669"/>
    <property type="project" value="UniProtKB-KW"/>
</dbReference>
<dbReference type="Gene3D" id="3.40.50.300">
    <property type="entry name" value="P-loop containing nucleotide triphosphate hydrolases"/>
    <property type="match status" value="1"/>
</dbReference>
<keyword evidence="10" id="KW-1185">Reference proteome</keyword>
<evidence type="ECO:0000256" key="4">
    <source>
        <dbReference type="ARBA" id="ARBA00023125"/>
    </source>
</evidence>
<dbReference type="InterPro" id="IPR027417">
    <property type="entry name" value="P-loop_NTPase"/>
</dbReference>
<dbReference type="InterPro" id="IPR003593">
    <property type="entry name" value="AAA+_ATPase"/>
</dbReference>
<dbReference type="InterPro" id="IPR002078">
    <property type="entry name" value="Sigma_54_int"/>
</dbReference>
<dbReference type="CDD" id="cd00009">
    <property type="entry name" value="AAA"/>
    <property type="match status" value="1"/>
</dbReference>
<keyword evidence="4" id="KW-0238">DNA-binding</keyword>
<dbReference type="RefSeq" id="WP_007185017.1">
    <property type="nucleotide sequence ID" value="NZ_AKGD01000001.1"/>
</dbReference>
<dbReference type="PROSITE" id="PS50045">
    <property type="entry name" value="SIGMA54_INTERACT_4"/>
    <property type="match status" value="1"/>
</dbReference>
<dbReference type="PANTHER" id="PTHR32071:SF117">
    <property type="entry name" value="PTS-DEPENDENT DIHYDROXYACETONE KINASE OPERON REGULATORY PROTEIN-RELATED"/>
    <property type="match status" value="1"/>
</dbReference>
<sequence length="437" mass="48225">MNRILIIEDEELIRHHTARLLTRNGYEVRDAGTVAEAEVMGLRSFDLIISDVRLPGTSGTEVIARAHPVPVIIMTSYASVRAAVECMHLGARDYISKPFDHDEMLLVVERVLGSQLLARQNAALKQDVDRSFPIASMVGECAAMQQVLDRVRRVAATDVTLLIRGESGTGKELVARAVHESGRRRDGPFIAVNCAAIPENLVESELFGFEKGAFTGAVRSKDGLFMAAHGGTLFLDEIGELAQPVQAHLLRVLQEGEVRAIGANRSRKVDVRLLAATHRDLEQMMREGHFREDLYYRLRVMEITLPPLRERGADIDRLAAHLLSQATARLGRSGLRLSRAALAAIHGYPWPGNVRELANALERAVILCDGPQIEPEHLAIPVQAPGSAAAAGESLDDYFRSYVLEHQGRMTEASIARALGISRKTLWKRRGQMNLPR</sequence>
<reference evidence="9 10" key="1">
    <citation type="journal article" date="2012" name="J. Bacteriol.">
        <title>Genome Sequence of n-Alkane-Degrading Hydrocarboniphaga effusa Strain AP103T (ATCC BAA-332T).</title>
        <authorList>
            <person name="Chang H.K."/>
            <person name="Zylstra G.J."/>
            <person name="Chae J.C."/>
        </authorList>
    </citation>
    <scope>NUCLEOTIDE SEQUENCE [LARGE SCALE GENOMIC DNA]</scope>
    <source>
        <strain evidence="9 10">AP103</strain>
    </source>
</reference>
<keyword evidence="2" id="KW-0067">ATP-binding</keyword>
<dbReference type="SUPFAM" id="SSF52540">
    <property type="entry name" value="P-loop containing nucleoside triphosphate hydrolases"/>
    <property type="match status" value="1"/>
</dbReference>
<accession>I7ZJJ2</accession>
<dbReference type="Gene3D" id="1.10.8.60">
    <property type="match status" value="1"/>
</dbReference>
<dbReference type="AlphaFoldDB" id="I7ZJJ2"/>
<protein>
    <submittedName>
        <fullName evidence="9">Two-component response regulator CbrB</fullName>
    </submittedName>
</protein>
<dbReference type="Pfam" id="PF25601">
    <property type="entry name" value="AAA_lid_14"/>
    <property type="match status" value="1"/>
</dbReference>
<dbReference type="InterPro" id="IPR058031">
    <property type="entry name" value="AAA_lid_NorR"/>
</dbReference>
<dbReference type="PANTHER" id="PTHR32071">
    <property type="entry name" value="TRANSCRIPTIONAL REGULATORY PROTEIN"/>
    <property type="match status" value="1"/>
</dbReference>
<comment type="caution">
    <text evidence="9">The sequence shown here is derived from an EMBL/GenBank/DDBJ whole genome shotgun (WGS) entry which is preliminary data.</text>
</comment>
<dbReference type="GO" id="GO:0000160">
    <property type="term" value="P:phosphorelay signal transduction system"/>
    <property type="evidence" value="ECO:0007669"/>
    <property type="project" value="InterPro"/>
</dbReference>
<dbReference type="OrthoDB" id="9804019at2"/>
<dbReference type="PROSITE" id="PS50110">
    <property type="entry name" value="RESPONSE_REGULATORY"/>
    <property type="match status" value="1"/>
</dbReference>
<dbReference type="SUPFAM" id="SSF52172">
    <property type="entry name" value="CheY-like"/>
    <property type="match status" value="1"/>
</dbReference>
<dbReference type="InterPro" id="IPR025943">
    <property type="entry name" value="Sigma_54_int_dom_ATP-bd_2"/>
</dbReference>
<evidence type="ECO:0000313" key="9">
    <source>
        <dbReference type="EMBL" id="EIT71932.1"/>
    </source>
</evidence>
<name>I7ZJJ2_9GAMM</name>
<dbReference type="Proteomes" id="UP000003704">
    <property type="component" value="Unassembled WGS sequence"/>
</dbReference>
<keyword evidence="6" id="KW-0597">Phosphoprotein</keyword>
<evidence type="ECO:0000256" key="6">
    <source>
        <dbReference type="PROSITE-ProRule" id="PRU00169"/>
    </source>
</evidence>
<dbReference type="InterPro" id="IPR001789">
    <property type="entry name" value="Sig_transdc_resp-reg_receiver"/>
</dbReference>
<dbReference type="CDD" id="cd00156">
    <property type="entry name" value="REC"/>
    <property type="match status" value="1"/>
</dbReference>
<dbReference type="Pfam" id="PF00158">
    <property type="entry name" value="Sigma54_activat"/>
    <property type="match status" value="1"/>
</dbReference>
<proteinExistence type="predicted"/>
<dbReference type="EMBL" id="AKGD01000001">
    <property type="protein sequence ID" value="EIT71932.1"/>
    <property type="molecule type" value="Genomic_DNA"/>
</dbReference>
<dbReference type="PROSITE" id="PS00676">
    <property type="entry name" value="SIGMA54_INTERACT_2"/>
    <property type="match status" value="1"/>
</dbReference>
<evidence type="ECO:0000256" key="5">
    <source>
        <dbReference type="ARBA" id="ARBA00023163"/>
    </source>
</evidence>
<keyword evidence="1" id="KW-0547">Nucleotide-binding</keyword>
<feature type="domain" description="Response regulatory" evidence="8">
    <location>
        <begin position="3"/>
        <end position="112"/>
    </location>
</feature>
<evidence type="ECO:0000259" key="8">
    <source>
        <dbReference type="PROSITE" id="PS50110"/>
    </source>
</evidence>
<keyword evidence="3" id="KW-0805">Transcription regulation</keyword>
<evidence type="ECO:0000256" key="2">
    <source>
        <dbReference type="ARBA" id="ARBA00022840"/>
    </source>
</evidence>